<evidence type="ECO:0000259" key="2">
    <source>
        <dbReference type="PROSITE" id="PS51977"/>
    </source>
</evidence>
<feature type="region of interest" description="Disordered" evidence="1">
    <location>
        <begin position="61"/>
        <end position="96"/>
    </location>
</feature>
<dbReference type="PANTHER" id="PTHR30634:SF13">
    <property type="entry name" value="PROTEIN YEHF"/>
    <property type="match status" value="1"/>
</dbReference>
<dbReference type="PANTHER" id="PTHR30634">
    <property type="entry name" value="OUTER MEMBRANE LOLAB LIPOPROTEIN INSERTION APPARATUS"/>
    <property type="match status" value="1"/>
</dbReference>
<evidence type="ECO:0000313" key="3">
    <source>
        <dbReference type="EMBL" id="OHV03396.1"/>
    </source>
</evidence>
<dbReference type="SMART" id="SM00773">
    <property type="entry name" value="WGR"/>
    <property type="match status" value="1"/>
</dbReference>
<gene>
    <name evidence="3" type="ORF">BKN37_15230</name>
</gene>
<comment type="caution">
    <text evidence="3">The sequence shown here is derived from an EMBL/GenBank/DDBJ whole genome shotgun (WGS) entry which is preliminary data.</text>
</comment>
<dbReference type="Gene3D" id="2.20.140.10">
    <property type="entry name" value="WGR domain"/>
    <property type="match status" value="1"/>
</dbReference>
<feature type="compositionally biased region" description="Pro residues" evidence="1">
    <location>
        <begin position="75"/>
        <end position="84"/>
    </location>
</feature>
<protein>
    <recommendedName>
        <fullName evidence="2">WGR domain-containing protein</fullName>
    </recommendedName>
</protein>
<feature type="region of interest" description="Disordered" evidence="1">
    <location>
        <begin position="479"/>
        <end position="499"/>
    </location>
</feature>
<feature type="domain" description="WGR" evidence="2">
    <location>
        <begin position="1"/>
        <end position="76"/>
    </location>
</feature>
<sequence length="1238" mass="133889">MRLECVSGSSSKFWQAEARGADLVISWGRIGTAGQTQTKPFPSAAAAQAELAKLIEQKTKKGYTEVDGASSAPERTPPTAPAAPKPDAADVPPWLADGDPVDLDEEFIAAAWPTRAHPPRSLPEPDWAAAIELAKTGRELLDLDRTDPPLRELLVSLWSREPGTLTRTEGLALLAMQRHNNPDAGGVLLRAIAADVGLLEATRMLIESLQYTASGRYDHSQRLWHYALHAQPNTHDWSQPRFEDIEMLRQMACLASEGEYAEVVAAVRAAAPQLSPAYRAAFALALPDTPELSNQLIAEFAGQGHAWLSWLQATATDPALVDQARRIKIESYLWSFPDAAPFVNALVVNRGSAAVSVLAPHAERGTAAADALARIGVPEAIRALAGAASVSKGNLRRLRATIERWPAAAMAGLAQVVGDGGRDAAATRIMLAGVVANHPDLVAAVRPWCGGNAGAVLDEIAAQLGTEHDEAAPDELPRVLADPPWLRPKRDRPQVDGIEPLPLAPVVTRQGGQRPLRHLSGQPITTAQELAQSMCRPRYSWRIPELPDSLQHDLTAALISGDVAASVAAYQAWVRAYKTAEKHASTDTNGYLLCGNAAATLDAISPGFALRLWNALAGTQDADYGVSEVLAHHGVDALPGLVSVVRRRPTDYLKTAMVVGAVELAPLVARAYYKSKTLREPAIDWLRAHPEHAAAGLIPAAIGGPGEARDNAEAALRFLAADGSRELVLGTAAQYDREDVTAAVTAMLDEDPTGLFPTKRAKLPAFWNPNTWRRPLLRTGKALPLSAIDHLGTMLAFPTTDGVYAGIGQVTEACNPDSLADFGWDMFTAWLNAGGTTKDSWAMTSLGLLGNDDTARQLTPLLRTWPGESQHKRAVTGLDVLEGIGSDVALLMLNGVANKVKFKALQQRAREKIDQIAADRGLSTTELEDRLAPDLGLDTDGTLVLDFGPRLFRVGFDEALKPFVRDTDGARLKELPKARRDDDTELAAAAIARWKTLKKDARTVASQQLLRLELAMCARRRWDAPVFEQFLAGHPLVRHLARRLVWAHYGETNTVQRCFRVAEDGQHTDADDEPLTVPVDAVIGIPHPLELSAQETAGFGQLFTDYELLQPFPQLDRDTYRLTDAEHAATELKRWKDLTVPTGKILGLTNRGWQRGTPLDAGVVHEMEKPLPGGRIAVAELSEGIATGAIDTFPEQHITRVFIGMPGHWGMDATTRTFGELDDITASELIRDLEGLRG</sequence>
<dbReference type="InterPro" id="IPR050458">
    <property type="entry name" value="LolB"/>
</dbReference>
<dbReference type="AlphaFoldDB" id="A0A1S1NKT5"/>
<keyword evidence="4" id="KW-1185">Reference proteome</keyword>
<dbReference type="Pfam" id="PF13569">
    <property type="entry name" value="DUF4132"/>
    <property type="match status" value="1"/>
</dbReference>
<dbReference type="Pfam" id="PF05406">
    <property type="entry name" value="WGR"/>
    <property type="match status" value="1"/>
</dbReference>
<evidence type="ECO:0000313" key="4">
    <source>
        <dbReference type="Proteomes" id="UP000179734"/>
    </source>
</evidence>
<dbReference type="PROSITE" id="PS51977">
    <property type="entry name" value="WGR"/>
    <property type="match status" value="1"/>
</dbReference>
<evidence type="ECO:0000256" key="1">
    <source>
        <dbReference type="SAM" id="MobiDB-lite"/>
    </source>
</evidence>
<dbReference type="InterPro" id="IPR049809">
    <property type="entry name" value="YehF/YfeS-like_WGR"/>
</dbReference>
<reference evidence="3 4" key="1">
    <citation type="submission" date="2016-10" db="EMBL/GenBank/DDBJ databases">
        <title>Genome sequence of Mycobacterium talmonii.</title>
        <authorList>
            <person name="Greninger A.L."/>
            <person name="Elliott B."/>
            <person name="Vasireddy S."/>
            <person name="Vasireddy R."/>
        </authorList>
    </citation>
    <scope>NUCLEOTIDE SEQUENCE [LARGE SCALE GENOMIC DNA]</scope>
    <source>
        <strain evidence="4">NE-TNMC-100812</strain>
    </source>
</reference>
<name>A0A1S1NKT5_9MYCO</name>
<accession>A0A1S1NKT5</accession>
<dbReference type="InterPro" id="IPR025406">
    <property type="entry name" value="DUF4132"/>
</dbReference>
<dbReference type="EMBL" id="MLQM01000080">
    <property type="protein sequence ID" value="OHV03396.1"/>
    <property type="molecule type" value="Genomic_DNA"/>
</dbReference>
<dbReference type="CDD" id="cd07996">
    <property type="entry name" value="WGR_MMR_like"/>
    <property type="match status" value="1"/>
</dbReference>
<proteinExistence type="predicted"/>
<dbReference type="Proteomes" id="UP000179734">
    <property type="component" value="Unassembled WGS sequence"/>
</dbReference>
<dbReference type="SUPFAM" id="SSF142921">
    <property type="entry name" value="WGR domain-like"/>
    <property type="match status" value="1"/>
</dbReference>
<organism evidence="3 4">
    <name type="scientific">Mycobacterium talmoniae</name>
    <dbReference type="NCBI Taxonomy" id="1858794"/>
    <lineage>
        <taxon>Bacteria</taxon>
        <taxon>Bacillati</taxon>
        <taxon>Actinomycetota</taxon>
        <taxon>Actinomycetes</taxon>
        <taxon>Mycobacteriales</taxon>
        <taxon>Mycobacteriaceae</taxon>
        <taxon>Mycobacterium</taxon>
    </lineage>
</organism>
<dbReference type="RefSeq" id="WP_071027287.1">
    <property type="nucleotide sequence ID" value="NZ_MLQM01000080.1"/>
</dbReference>
<dbReference type="InterPro" id="IPR008893">
    <property type="entry name" value="WGR_domain"/>
</dbReference>
<dbReference type="InterPro" id="IPR036930">
    <property type="entry name" value="WGR_dom_sf"/>
</dbReference>